<dbReference type="EMBL" id="JARK01001477">
    <property type="protein sequence ID" value="EYB97328.1"/>
    <property type="molecule type" value="Genomic_DNA"/>
</dbReference>
<reference evidence="2" key="1">
    <citation type="journal article" date="2015" name="Nat. Genet.">
        <title>The genome and transcriptome of the zoonotic hookworm Ancylostoma ceylanicum identify infection-specific gene families.</title>
        <authorList>
            <person name="Schwarz E.M."/>
            <person name="Hu Y."/>
            <person name="Antoshechkin I."/>
            <person name="Miller M.M."/>
            <person name="Sternberg P.W."/>
            <person name="Aroian R.V."/>
        </authorList>
    </citation>
    <scope>NUCLEOTIDE SEQUENCE</scope>
    <source>
        <strain evidence="2">HY135</strain>
    </source>
</reference>
<organism evidence="1 2">
    <name type="scientific">Ancylostoma ceylanicum</name>
    <dbReference type="NCBI Taxonomy" id="53326"/>
    <lineage>
        <taxon>Eukaryota</taxon>
        <taxon>Metazoa</taxon>
        <taxon>Ecdysozoa</taxon>
        <taxon>Nematoda</taxon>
        <taxon>Chromadorea</taxon>
        <taxon>Rhabditida</taxon>
        <taxon>Rhabditina</taxon>
        <taxon>Rhabditomorpha</taxon>
        <taxon>Strongyloidea</taxon>
        <taxon>Ancylostomatidae</taxon>
        <taxon>Ancylostomatinae</taxon>
        <taxon>Ancylostoma</taxon>
    </lineage>
</organism>
<evidence type="ECO:0000313" key="1">
    <source>
        <dbReference type="EMBL" id="EYB97328.1"/>
    </source>
</evidence>
<gene>
    <name evidence="1" type="primary">Acey_s0141.g2206</name>
    <name evidence="1" type="ORF">Y032_0141g2206</name>
</gene>
<keyword evidence="2" id="KW-1185">Reference proteome</keyword>
<proteinExistence type="predicted"/>
<name>A0A016T2V3_9BILA</name>
<protein>
    <submittedName>
        <fullName evidence="1">Uncharacterized protein</fullName>
    </submittedName>
</protein>
<comment type="caution">
    <text evidence="1">The sequence shown here is derived from an EMBL/GenBank/DDBJ whole genome shotgun (WGS) entry which is preliminary data.</text>
</comment>
<evidence type="ECO:0000313" key="2">
    <source>
        <dbReference type="Proteomes" id="UP000024635"/>
    </source>
</evidence>
<dbReference type="AlphaFoldDB" id="A0A016T2V3"/>
<accession>A0A016T2V3</accession>
<sequence>MNAIVAKKSARRCLPVSFNASTLKEEPGFRGHERAARSRRGVRLDRLPSGPVFSPSCEDDSSELGSALVTSLWGLFYVMGTELCERNHCLLVENRRTNGTVEWSGINSIQRCK</sequence>
<dbReference type="Proteomes" id="UP000024635">
    <property type="component" value="Unassembled WGS sequence"/>
</dbReference>